<dbReference type="RefSeq" id="WP_381429759.1">
    <property type="nucleotide sequence ID" value="NZ_JBHSNO010000001.1"/>
</dbReference>
<organism evidence="1 2">
    <name type="scientific">Sporosarcina soli</name>
    <dbReference type="NCBI Taxonomy" id="334736"/>
    <lineage>
        <taxon>Bacteria</taxon>
        <taxon>Bacillati</taxon>
        <taxon>Bacillota</taxon>
        <taxon>Bacilli</taxon>
        <taxon>Bacillales</taxon>
        <taxon>Caryophanaceae</taxon>
        <taxon>Sporosarcina</taxon>
    </lineage>
</organism>
<reference evidence="2" key="1">
    <citation type="journal article" date="2019" name="Int. J. Syst. Evol. Microbiol.">
        <title>The Global Catalogue of Microorganisms (GCM) 10K type strain sequencing project: providing services to taxonomists for standard genome sequencing and annotation.</title>
        <authorList>
            <consortium name="The Broad Institute Genomics Platform"/>
            <consortium name="The Broad Institute Genome Sequencing Center for Infectious Disease"/>
            <person name="Wu L."/>
            <person name="Ma J."/>
        </authorList>
    </citation>
    <scope>NUCLEOTIDE SEQUENCE [LARGE SCALE GENOMIC DNA]</scope>
    <source>
        <strain evidence="2">CGMCC 4.1434</strain>
    </source>
</reference>
<dbReference type="Proteomes" id="UP001596109">
    <property type="component" value="Unassembled WGS sequence"/>
</dbReference>
<name>A0ABW0TE51_9BACL</name>
<evidence type="ECO:0000313" key="1">
    <source>
        <dbReference type="EMBL" id="MFC5587592.1"/>
    </source>
</evidence>
<comment type="caution">
    <text evidence="1">The sequence shown here is derived from an EMBL/GenBank/DDBJ whole genome shotgun (WGS) entry which is preliminary data.</text>
</comment>
<keyword evidence="2" id="KW-1185">Reference proteome</keyword>
<dbReference type="EMBL" id="JBHSNO010000001">
    <property type="protein sequence ID" value="MFC5587592.1"/>
    <property type="molecule type" value="Genomic_DNA"/>
</dbReference>
<proteinExistence type="predicted"/>
<sequence>MKKYLISFYWESDVNSKISVAIRTKIEQLSPETWIQIFPNLLVIQSDRSIDDIYSAIEAVSPEHRFIVVEASDFMTNEARSNSLLKQHGY</sequence>
<evidence type="ECO:0000313" key="2">
    <source>
        <dbReference type="Proteomes" id="UP001596109"/>
    </source>
</evidence>
<gene>
    <name evidence="1" type="ORF">ACFPRA_01545</name>
</gene>
<protein>
    <submittedName>
        <fullName evidence="1">Uncharacterized protein</fullName>
    </submittedName>
</protein>
<accession>A0ABW0TE51</accession>